<name>A0A4C1U6A9_EUMVA</name>
<protein>
    <submittedName>
        <fullName evidence="1">Uncharacterized protein</fullName>
    </submittedName>
</protein>
<gene>
    <name evidence="1" type="ORF">EVAR_6790_1</name>
</gene>
<keyword evidence="2" id="KW-1185">Reference proteome</keyword>
<comment type="caution">
    <text evidence="1">The sequence shown here is derived from an EMBL/GenBank/DDBJ whole genome shotgun (WGS) entry which is preliminary data.</text>
</comment>
<organism evidence="1 2">
    <name type="scientific">Eumeta variegata</name>
    <name type="common">Bagworm moth</name>
    <name type="synonym">Eumeta japonica</name>
    <dbReference type="NCBI Taxonomy" id="151549"/>
    <lineage>
        <taxon>Eukaryota</taxon>
        <taxon>Metazoa</taxon>
        <taxon>Ecdysozoa</taxon>
        <taxon>Arthropoda</taxon>
        <taxon>Hexapoda</taxon>
        <taxon>Insecta</taxon>
        <taxon>Pterygota</taxon>
        <taxon>Neoptera</taxon>
        <taxon>Endopterygota</taxon>
        <taxon>Lepidoptera</taxon>
        <taxon>Glossata</taxon>
        <taxon>Ditrysia</taxon>
        <taxon>Tineoidea</taxon>
        <taxon>Psychidae</taxon>
        <taxon>Oiketicinae</taxon>
        <taxon>Eumeta</taxon>
    </lineage>
</organism>
<proteinExistence type="predicted"/>
<evidence type="ECO:0000313" key="2">
    <source>
        <dbReference type="Proteomes" id="UP000299102"/>
    </source>
</evidence>
<dbReference type="EMBL" id="BGZK01000133">
    <property type="protein sequence ID" value="GBP21818.1"/>
    <property type="molecule type" value="Genomic_DNA"/>
</dbReference>
<evidence type="ECO:0000313" key="1">
    <source>
        <dbReference type="EMBL" id="GBP21818.1"/>
    </source>
</evidence>
<accession>A0A4C1U6A9</accession>
<sequence length="213" mass="24453">MINSIAQLLPGDGRIGLKLTSFCRLNRHETRHFQCKRYEKVVVYPQCYYYIHISIDIRLNVQESHIARSSHTNTYHETALSQRDFLFSGGVWDGRAEMEVVVGEVLFCLVNRRQTRRRYIIPLGSEMRAGIKSIAESVFKVKLASQWRLELGSELRAGIKLIAESVFEVKLASQWRLELGSELRAGIKLIAKSAFKVELASQWRLELGSELRA</sequence>
<dbReference type="AlphaFoldDB" id="A0A4C1U6A9"/>
<reference evidence="1 2" key="1">
    <citation type="journal article" date="2019" name="Commun. Biol.">
        <title>The bagworm genome reveals a unique fibroin gene that provides high tensile strength.</title>
        <authorList>
            <person name="Kono N."/>
            <person name="Nakamura H."/>
            <person name="Ohtoshi R."/>
            <person name="Tomita M."/>
            <person name="Numata K."/>
            <person name="Arakawa K."/>
        </authorList>
    </citation>
    <scope>NUCLEOTIDE SEQUENCE [LARGE SCALE GENOMIC DNA]</scope>
</reference>
<dbReference type="Proteomes" id="UP000299102">
    <property type="component" value="Unassembled WGS sequence"/>
</dbReference>